<feature type="compositionally biased region" description="Basic and acidic residues" evidence="1">
    <location>
        <begin position="47"/>
        <end position="71"/>
    </location>
</feature>
<dbReference type="AlphaFoldDB" id="A0A4V6WIT3"/>
<dbReference type="EMBL" id="SUNI01000002">
    <property type="protein sequence ID" value="TJZ93368.1"/>
    <property type="molecule type" value="Genomic_DNA"/>
</dbReference>
<feature type="compositionally biased region" description="Basic and acidic residues" evidence="1">
    <location>
        <begin position="29"/>
        <end position="39"/>
    </location>
</feature>
<feature type="region of interest" description="Disordered" evidence="1">
    <location>
        <begin position="1"/>
        <end position="87"/>
    </location>
</feature>
<evidence type="ECO:0000256" key="1">
    <source>
        <dbReference type="SAM" id="MobiDB-lite"/>
    </source>
</evidence>
<protein>
    <submittedName>
        <fullName evidence="2">Uncharacterized protein</fullName>
    </submittedName>
</protein>
<comment type="caution">
    <text evidence="2">The sequence shown here is derived from an EMBL/GenBank/DDBJ whole genome shotgun (WGS) entry which is preliminary data.</text>
</comment>
<sequence>MPRPEQWTGDSNDPSRRDAEAGWQGRHSGHPDGHRILRADRHHRGTCRHDHDGGSRLPDPDDGRDRRGGGRRDRRPRLRERGGRAHR</sequence>
<dbReference type="Proteomes" id="UP000309747">
    <property type="component" value="Unassembled WGS sequence"/>
</dbReference>
<proteinExistence type="predicted"/>
<reference evidence="2 3" key="1">
    <citation type="submission" date="2019-04" db="EMBL/GenBank/DDBJ databases">
        <authorList>
            <person name="Li J."/>
        </authorList>
    </citation>
    <scope>NUCLEOTIDE SEQUENCE [LARGE SCALE GENOMIC DNA]</scope>
    <source>
        <strain evidence="2 3">KCTC 42687</strain>
    </source>
</reference>
<keyword evidence="3" id="KW-1185">Reference proteome</keyword>
<organism evidence="2 3">
    <name type="scientific">Paracoccus gahaiensis</name>
    <dbReference type="NCBI Taxonomy" id="1706839"/>
    <lineage>
        <taxon>Bacteria</taxon>
        <taxon>Pseudomonadati</taxon>
        <taxon>Pseudomonadota</taxon>
        <taxon>Alphaproteobacteria</taxon>
        <taxon>Rhodobacterales</taxon>
        <taxon>Paracoccaceae</taxon>
        <taxon>Paracoccus</taxon>
    </lineage>
</organism>
<evidence type="ECO:0000313" key="3">
    <source>
        <dbReference type="Proteomes" id="UP000309747"/>
    </source>
</evidence>
<name>A0A4V6WIT3_9RHOB</name>
<accession>A0A4V6WIT3</accession>
<evidence type="ECO:0000313" key="2">
    <source>
        <dbReference type="EMBL" id="TJZ93368.1"/>
    </source>
</evidence>
<gene>
    <name evidence="2" type="ORF">FA743_03880</name>
</gene>